<evidence type="ECO:0000313" key="1">
    <source>
        <dbReference type="EMBL" id="KAJ2906100.1"/>
    </source>
</evidence>
<accession>A0AAD5RYH7</accession>
<gene>
    <name evidence="1" type="ORF">MKZ38_003137</name>
</gene>
<proteinExistence type="predicted"/>
<reference evidence="1" key="1">
    <citation type="submission" date="2022-07" db="EMBL/GenBank/DDBJ databases">
        <title>Draft genome sequence of Zalerion maritima ATCC 34329, a (micro)plastics degrading marine fungus.</title>
        <authorList>
            <person name="Paco A."/>
            <person name="Goncalves M.F.M."/>
            <person name="Rocha-Santos T.A.P."/>
            <person name="Alves A."/>
        </authorList>
    </citation>
    <scope>NUCLEOTIDE SEQUENCE</scope>
    <source>
        <strain evidence="1">ATCC 34329</strain>
    </source>
</reference>
<name>A0AAD5RYH7_9PEZI</name>
<dbReference type="EMBL" id="JAKWBI020000019">
    <property type="protein sequence ID" value="KAJ2906100.1"/>
    <property type="molecule type" value="Genomic_DNA"/>
</dbReference>
<keyword evidence="2" id="KW-1185">Reference proteome</keyword>
<dbReference type="Proteomes" id="UP001201980">
    <property type="component" value="Unassembled WGS sequence"/>
</dbReference>
<protein>
    <submittedName>
        <fullName evidence="1">Uncharacterized protein</fullName>
    </submittedName>
</protein>
<comment type="caution">
    <text evidence="1">The sequence shown here is derived from an EMBL/GenBank/DDBJ whole genome shotgun (WGS) entry which is preliminary data.</text>
</comment>
<dbReference type="AlphaFoldDB" id="A0AAD5RYH7"/>
<sequence length="90" mass="9962">MFQYAIEDIAGQAHQIGHKIAFKSPRTVVGLLNFGISSSSHRNYTSRDTVEEHDLPINPGLFSPFDDPGTEEGLMKLVSQPHEPRPCAQT</sequence>
<organism evidence="1 2">
    <name type="scientific">Zalerion maritima</name>
    <dbReference type="NCBI Taxonomy" id="339359"/>
    <lineage>
        <taxon>Eukaryota</taxon>
        <taxon>Fungi</taxon>
        <taxon>Dikarya</taxon>
        <taxon>Ascomycota</taxon>
        <taxon>Pezizomycotina</taxon>
        <taxon>Sordariomycetes</taxon>
        <taxon>Lulworthiomycetidae</taxon>
        <taxon>Lulworthiales</taxon>
        <taxon>Lulworthiaceae</taxon>
        <taxon>Zalerion</taxon>
    </lineage>
</organism>
<evidence type="ECO:0000313" key="2">
    <source>
        <dbReference type="Proteomes" id="UP001201980"/>
    </source>
</evidence>